<evidence type="ECO:0008006" key="3">
    <source>
        <dbReference type="Google" id="ProtNLM"/>
    </source>
</evidence>
<dbReference type="EMBL" id="CABDVU010000001">
    <property type="protein sequence ID" value="VTN15484.1"/>
    <property type="molecule type" value="Genomic_DNA"/>
</dbReference>
<name>A0A3N2DT34_RAOTE</name>
<dbReference type="AlphaFoldDB" id="A0A3N2DT34"/>
<dbReference type="Proteomes" id="UP000339249">
    <property type="component" value="Unassembled WGS sequence"/>
</dbReference>
<proteinExistence type="predicted"/>
<protein>
    <recommendedName>
        <fullName evidence="3">Phage protein</fullName>
    </recommendedName>
</protein>
<sequence length="67" mass="8112">MKRSWFQHTGLTESQALELVARYRKANYQVEKCLSRDFVSWEVSVFLPESEKEPRADKTFLQKMWRD</sequence>
<evidence type="ECO:0000313" key="1">
    <source>
        <dbReference type="EMBL" id="VTN15484.1"/>
    </source>
</evidence>
<gene>
    <name evidence="1" type="ORF">NCTC9185_07572</name>
</gene>
<evidence type="ECO:0000313" key="2">
    <source>
        <dbReference type="Proteomes" id="UP000339249"/>
    </source>
</evidence>
<accession>A0A3N2DT34</accession>
<organism evidence="1 2">
    <name type="scientific">Raoultella terrigena</name>
    <name type="common">Klebsiella terrigena</name>
    <dbReference type="NCBI Taxonomy" id="577"/>
    <lineage>
        <taxon>Bacteria</taxon>
        <taxon>Pseudomonadati</taxon>
        <taxon>Pseudomonadota</taxon>
        <taxon>Gammaproteobacteria</taxon>
        <taxon>Enterobacterales</taxon>
        <taxon>Enterobacteriaceae</taxon>
        <taxon>Klebsiella/Raoultella group</taxon>
        <taxon>Raoultella</taxon>
    </lineage>
</organism>
<reference evidence="1 2" key="1">
    <citation type="submission" date="2019-04" db="EMBL/GenBank/DDBJ databases">
        <authorList>
            <consortium name="Pathogen Informatics"/>
        </authorList>
    </citation>
    <scope>NUCLEOTIDE SEQUENCE [LARGE SCALE GENOMIC DNA]</scope>
    <source>
        <strain evidence="1 2">NCTC9185</strain>
    </source>
</reference>